<feature type="domain" description="Ricin B lectin" evidence="4">
    <location>
        <begin position="27"/>
        <end position="177"/>
    </location>
</feature>
<dbReference type="SUPFAM" id="SSF50370">
    <property type="entry name" value="Ricin B-like lectins"/>
    <property type="match status" value="4"/>
</dbReference>
<gene>
    <name evidence="5" type="ORF">DFH07DRAFT_824605</name>
</gene>
<dbReference type="Pfam" id="PF00652">
    <property type="entry name" value="Ricin_B_lectin"/>
    <property type="match status" value="4"/>
</dbReference>
<keyword evidence="2" id="KW-1015">Disulfide bond</keyword>
<dbReference type="SMART" id="SM00458">
    <property type="entry name" value="RICIN"/>
    <property type="match status" value="4"/>
</dbReference>
<dbReference type="PROSITE" id="PS50231">
    <property type="entry name" value="RICIN_B_LECTIN"/>
    <property type="match status" value="5"/>
</dbReference>
<dbReference type="InterPro" id="IPR035992">
    <property type="entry name" value="Ricin_B-like_lectins"/>
</dbReference>
<evidence type="ECO:0000313" key="6">
    <source>
        <dbReference type="Proteomes" id="UP001215280"/>
    </source>
</evidence>
<evidence type="ECO:0000256" key="2">
    <source>
        <dbReference type="ARBA" id="ARBA00023157"/>
    </source>
</evidence>
<feature type="domain" description="Ricin B lectin" evidence="4">
    <location>
        <begin position="187"/>
        <end position="313"/>
    </location>
</feature>
<dbReference type="GO" id="GO:0004653">
    <property type="term" value="F:polypeptide N-acetylgalactosaminyltransferase activity"/>
    <property type="evidence" value="ECO:0007669"/>
    <property type="project" value="TreeGrafter"/>
</dbReference>
<feature type="domain" description="Ricin B lectin" evidence="4">
    <location>
        <begin position="323"/>
        <end position="449"/>
    </location>
</feature>
<comment type="caution">
    <text evidence="5">The sequence shown here is derived from an EMBL/GenBank/DDBJ whole genome shotgun (WGS) entry which is preliminary data.</text>
</comment>
<dbReference type="Gene3D" id="2.80.10.50">
    <property type="match status" value="7"/>
</dbReference>
<dbReference type="EMBL" id="JARJLG010000072">
    <property type="protein sequence ID" value="KAJ7753097.1"/>
    <property type="molecule type" value="Genomic_DNA"/>
</dbReference>
<dbReference type="Proteomes" id="UP001215280">
    <property type="component" value="Unassembled WGS sequence"/>
</dbReference>
<dbReference type="GO" id="GO:0006493">
    <property type="term" value="P:protein O-linked glycosylation"/>
    <property type="evidence" value="ECO:0007669"/>
    <property type="project" value="TreeGrafter"/>
</dbReference>
<dbReference type="AlphaFoldDB" id="A0AAD7NBR8"/>
<feature type="signal peptide" evidence="3">
    <location>
        <begin position="1"/>
        <end position="16"/>
    </location>
</feature>
<keyword evidence="3" id="KW-0732">Signal</keyword>
<evidence type="ECO:0000256" key="3">
    <source>
        <dbReference type="SAM" id="SignalP"/>
    </source>
</evidence>
<protein>
    <submittedName>
        <fullName evidence="5">Ricin B lectin domain-containing protein</fullName>
    </submittedName>
</protein>
<organism evidence="5 6">
    <name type="scientific">Mycena maculata</name>
    <dbReference type="NCBI Taxonomy" id="230809"/>
    <lineage>
        <taxon>Eukaryota</taxon>
        <taxon>Fungi</taxon>
        <taxon>Dikarya</taxon>
        <taxon>Basidiomycota</taxon>
        <taxon>Agaricomycotina</taxon>
        <taxon>Agaricomycetes</taxon>
        <taxon>Agaricomycetidae</taxon>
        <taxon>Agaricales</taxon>
        <taxon>Marasmiineae</taxon>
        <taxon>Mycenaceae</taxon>
        <taxon>Mycena</taxon>
    </lineage>
</organism>
<evidence type="ECO:0000313" key="5">
    <source>
        <dbReference type="EMBL" id="KAJ7753097.1"/>
    </source>
</evidence>
<proteinExistence type="predicted"/>
<name>A0AAD7NBR8_9AGAR</name>
<dbReference type="PANTHER" id="PTHR11675:SF126">
    <property type="entry name" value="RICIN B LECTIN DOMAIN-CONTAINING PROTEIN"/>
    <property type="match status" value="1"/>
</dbReference>
<dbReference type="InterPro" id="IPR000772">
    <property type="entry name" value="Ricin_B_lectin"/>
</dbReference>
<dbReference type="CDD" id="cd00161">
    <property type="entry name" value="beta-trefoil_Ricin-like"/>
    <property type="match status" value="3"/>
</dbReference>
<keyword evidence="6" id="KW-1185">Reference proteome</keyword>
<keyword evidence="1" id="KW-0430">Lectin</keyword>
<dbReference type="PANTHER" id="PTHR11675">
    <property type="entry name" value="N-ACETYLGALACTOSAMINYLTRANSFERASE"/>
    <property type="match status" value="1"/>
</dbReference>
<feature type="domain" description="Ricin B lectin" evidence="4">
    <location>
        <begin position="455"/>
        <end position="586"/>
    </location>
</feature>
<evidence type="ECO:0000256" key="1">
    <source>
        <dbReference type="ARBA" id="ARBA00022734"/>
    </source>
</evidence>
<sequence length="586" mass="61629">MHLILSTLLAASAVWARPTLERSLTATPYQYIHPVPNPGDCLTAASNTDGAAVEIKPCVATGSTSQNWNISGSTLQIFGDKCLDVTGGAAADGTPMQIWTCTEGDHNQQWTLFGATIQWSQTSSCLDLTNGNMTSGNVVRAPLHLFSSSACSSNTVLAVQMQIWACTGGPNQLWSFSTGPSGTPTPNQYIHPEANSGDCLTAASNTDGAVVEIEPCVLTGSTSQSWTIFEYTLSIFDDKCLDLTGGSATDGTPMQIWTCTDGDNNQEWTLSDGAIQWSQTSSCLDLTDGSLTNGNVMQIWGCTDGPNQQWTFTTGPGSPPTPNQYIHPTANSGDCLTAASNTDGAAVEIEPCISTGSASQNWTISGSTLQIFGNKCLDVTGGSAADGTAMQIWTCTEDDHNQQWTLSEGVVQWSLTSSCLDLTNGNLTNGNVMQIWGCTDGPNQQWAFTTGPGSGTLGHTISPGASSTTCLSAPTKADGGAVVVEPCDGSPSQSWIQTGRTIVVYDSMCLDVTNGNTTDGVLMQIWSCTPGAGDANQQFIVTSDNRIQWTEVGKCLDLTNGSLANGTQVQMWACVVGDTNQVWNIV</sequence>
<reference evidence="5" key="1">
    <citation type="submission" date="2023-03" db="EMBL/GenBank/DDBJ databases">
        <title>Massive genome expansion in bonnet fungi (Mycena s.s.) driven by repeated elements and novel gene families across ecological guilds.</title>
        <authorList>
            <consortium name="Lawrence Berkeley National Laboratory"/>
            <person name="Harder C.B."/>
            <person name="Miyauchi S."/>
            <person name="Viragh M."/>
            <person name="Kuo A."/>
            <person name="Thoen E."/>
            <person name="Andreopoulos B."/>
            <person name="Lu D."/>
            <person name="Skrede I."/>
            <person name="Drula E."/>
            <person name="Henrissat B."/>
            <person name="Morin E."/>
            <person name="Kohler A."/>
            <person name="Barry K."/>
            <person name="LaButti K."/>
            <person name="Morin E."/>
            <person name="Salamov A."/>
            <person name="Lipzen A."/>
            <person name="Mereny Z."/>
            <person name="Hegedus B."/>
            <person name="Baldrian P."/>
            <person name="Stursova M."/>
            <person name="Weitz H."/>
            <person name="Taylor A."/>
            <person name="Grigoriev I.V."/>
            <person name="Nagy L.G."/>
            <person name="Martin F."/>
            <person name="Kauserud H."/>
        </authorList>
    </citation>
    <scope>NUCLEOTIDE SEQUENCE</scope>
    <source>
        <strain evidence="5">CBHHK188m</strain>
    </source>
</reference>
<accession>A0AAD7NBR8</accession>
<feature type="chain" id="PRO_5041968983" evidence="3">
    <location>
        <begin position="17"/>
        <end position="586"/>
    </location>
</feature>
<dbReference type="GO" id="GO:0030246">
    <property type="term" value="F:carbohydrate binding"/>
    <property type="evidence" value="ECO:0007669"/>
    <property type="project" value="UniProtKB-KW"/>
</dbReference>
<evidence type="ECO:0000259" key="4">
    <source>
        <dbReference type="SMART" id="SM00458"/>
    </source>
</evidence>